<accession>A0A2A2HMY2</accession>
<protein>
    <recommendedName>
        <fullName evidence="2">Methyltransferase domain-containing protein</fullName>
    </recommendedName>
</protein>
<evidence type="ECO:0000313" key="4">
    <source>
        <dbReference type="Proteomes" id="UP000218164"/>
    </source>
</evidence>
<gene>
    <name evidence="3" type="ORF">ASJ81_12860</name>
</gene>
<keyword evidence="4" id="KW-1185">Reference proteome</keyword>
<proteinExistence type="predicted"/>
<dbReference type="PANTHER" id="PTHR43861">
    <property type="entry name" value="TRANS-ACONITATE 2-METHYLTRANSFERASE-RELATED"/>
    <property type="match status" value="1"/>
</dbReference>
<organism evidence="3 4">
    <name type="scientific">Methanosarcina spelaei</name>
    <dbReference type="NCBI Taxonomy" id="1036679"/>
    <lineage>
        <taxon>Archaea</taxon>
        <taxon>Methanobacteriati</taxon>
        <taxon>Methanobacteriota</taxon>
        <taxon>Stenosarchaea group</taxon>
        <taxon>Methanomicrobia</taxon>
        <taxon>Methanosarcinales</taxon>
        <taxon>Methanosarcinaceae</taxon>
        <taxon>Methanosarcina</taxon>
    </lineage>
</organism>
<evidence type="ECO:0000256" key="1">
    <source>
        <dbReference type="ARBA" id="ARBA00022679"/>
    </source>
</evidence>
<reference evidence="3 4" key="1">
    <citation type="journal article" date="2017" name="BMC Genomics">
        <title>Genomic analysis of methanogenic archaea reveals a shift towards energy conservation.</title>
        <authorList>
            <person name="Gilmore S.P."/>
            <person name="Henske J.K."/>
            <person name="Sexton J.A."/>
            <person name="Solomon K.V."/>
            <person name="Seppala S."/>
            <person name="Yoo J.I."/>
            <person name="Huyett L.M."/>
            <person name="Pressman A."/>
            <person name="Cogan J.Z."/>
            <person name="Kivenson V."/>
            <person name="Peng X."/>
            <person name="Tan Y."/>
            <person name="Valentine D.L."/>
            <person name="O'Malley M.A."/>
        </authorList>
    </citation>
    <scope>NUCLEOTIDE SEQUENCE [LARGE SCALE GENOMIC DNA]</scope>
    <source>
        <strain evidence="3 4">MC-15</strain>
    </source>
</reference>
<dbReference type="InterPro" id="IPR029063">
    <property type="entry name" value="SAM-dependent_MTases_sf"/>
</dbReference>
<evidence type="ECO:0000259" key="2">
    <source>
        <dbReference type="Pfam" id="PF13649"/>
    </source>
</evidence>
<dbReference type="Gene3D" id="2.20.25.110">
    <property type="entry name" value="S-adenosyl-L-methionine-dependent methyltransferases"/>
    <property type="match status" value="1"/>
</dbReference>
<evidence type="ECO:0000313" key="3">
    <source>
        <dbReference type="EMBL" id="PAV10700.1"/>
    </source>
</evidence>
<sequence length="293" mass="34255">MNKIREVGKEDSLVNFTDILEFIKKPQIYTEGNAVMWTDDHISKQLLDVHLNPDIDLASRRRASIESTVDWILNSVNLEKMNILDLGCGPGLYAELMAKRGHKVTGVDFSKNSIEYARNKATKKNLDIEYINQNYLELREENKYDLATMLFTDFGVLTPVARKTLLQNVYRALKPNGTFIFDVLSDKDIKLKVTEKSWEMEKYGFWKDRPHLVLSDSYYYPKDKVILYQHIVIDNSDNFNVYRFWTHFFTSDDLKKMLVQEGFEEIECYNDVLPDIDLWNGDNVIFCKATKIS</sequence>
<dbReference type="GO" id="GO:0016740">
    <property type="term" value="F:transferase activity"/>
    <property type="evidence" value="ECO:0007669"/>
    <property type="project" value="UniProtKB-KW"/>
</dbReference>
<comment type="caution">
    <text evidence="3">The sequence shown here is derived from an EMBL/GenBank/DDBJ whole genome shotgun (WGS) entry which is preliminary data.</text>
</comment>
<dbReference type="CDD" id="cd02440">
    <property type="entry name" value="AdoMet_MTases"/>
    <property type="match status" value="1"/>
</dbReference>
<dbReference type="Proteomes" id="UP000218164">
    <property type="component" value="Unassembled WGS sequence"/>
</dbReference>
<dbReference type="InterPro" id="IPR041698">
    <property type="entry name" value="Methyltransf_25"/>
</dbReference>
<dbReference type="EMBL" id="LMVP01000547">
    <property type="protein sequence ID" value="PAV10700.1"/>
    <property type="molecule type" value="Genomic_DNA"/>
</dbReference>
<dbReference type="Pfam" id="PF13649">
    <property type="entry name" value="Methyltransf_25"/>
    <property type="match status" value="1"/>
</dbReference>
<name>A0A2A2HMY2_9EURY</name>
<dbReference type="Gene3D" id="3.40.50.150">
    <property type="entry name" value="Vaccinia Virus protein VP39"/>
    <property type="match status" value="1"/>
</dbReference>
<keyword evidence="1" id="KW-0808">Transferase</keyword>
<dbReference type="AlphaFoldDB" id="A0A2A2HMY2"/>
<dbReference type="SUPFAM" id="SSF53335">
    <property type="entry name" value="S-adenosyl-L-methionine-dependent methyltransferases"/>
    <property type="match status" value="1"/>
</dbReference>
<feature type="domain" description="Methyltransferase" evidence="2">
    <location>
        <begin position="83"/>
        <end position="177"/>
    </location>
</feature>